<gene>
    <name evidence="11" type="ORF">CRG98_002135</name>
</gene>
<evidence type="ECO:0000256" key="5">
    <source>
        <dbReference type="ARBA" id="ARBA00022962"/>
    </source>
</evidence>
<dbReference type="GO" id="GO:0016829">
    <property type="term" value="F:lyase activity"/>
    <property type="evidence" value="ECO:0007669"/>
    <property type="project" value="UniProtKB-KW"/>
</dbReference>
<dbReference type="Proteomes" id="UP000233551">
    <property type="component" value="Unassembled WGS sequence"/>
</dbReference>
<evidence type="ECO:0000256" key="9">
    <source>
        <dbReference type="ARBA" id="ARBA00049534"/>
    </source>
</evidence>
<keyword evidence="12" id="KW-1185">Reference proteome</keyword>
<evidence type="ECO:0000256" key="7">
    <source>
        <dbReference type="ARBA" id="ARBA00023239"/>
    </source>
</evidence>
<evidence type="ECO:0000313" key="12">
    <source>
        <dbReference type="Proteomes" id="UP000233551"/>
    </source>
</evidence>
<dbReference type="PANTHER" id="PTHR42701">
    <property type="entry name" value="IMIDAZOLE GLYCEROL PHOSPHATE SYNTHASE SUBUNIT HISH"/>
    <property type="match status" value="1"/>
</dbReference>
<dbReference type="InterPro" id="IPR010139">
    <property type="entry name" value="Imidazole-glycPsynth_HisH"/>
</dbReference>
<dbReference type="PANTHER" id="PTHR42701:SF1">
    <property type="entry name" value="IMIDAZOLE GLYCEROL PHOSPHATE SYNTHASE SUBUNIT HISH"/>
    <property type="match status" value="1"/>
</dbReference>
<evidence type="ECO:0000313" key="11">
    <source>
        <dbReference type="EMBL" id="PKI77529.1"/>
    </source>
</evidence>
<dbReference type="UniPathway" id="UPA00031">
    <property type="reaction ID" value="UER00010"/>
</dbReference>
<sequence length="209" mass="22604">MEAAPFGSSLFTPTSLSFSSSTSQSLLFLRSGNDTVGLKFKPRGSRSFAVRASSNGDSVVTLLDYGAGNVRSVRNAIRHLGFDIKDVQTAEDILTANRLIFPGVGAFASMMDVLNEKGMTEALRTYIKEDRPFLGICLGLQLLFECSTENGQVNGLGVIPGVVDRFDSSNGLQVPHIGWNALKVREGSGILDDIGNRHVYFVHSYRAVP</sequence>
<feature type="domain" description="Glutamine amidotransferase" evidence="10">
    <location>
        <begin position="62"/>
        <end position="207"/>
    </location>
</feature>
<dbReference type="AlphaFoldDB" id="A0A2I0LA07"/>
<dbReference type="InterPro" id="IPR017926">
    <property type="entry name" value="GATASE"/>
</dbReference>
<proteinExistence type="predicted"/>
<organism evidence="11 12">
    <name type="scientific">Punica granatum</name>
    <name type="common">Pomegranate</name>
    <dbReference type="NCBI Taxonomy" id="22663"/>
    <lineage>
        <taxon>Eukaryota</taxon>
        <taxon>Viridiplantae</taxon>
        <taxon>Streptophyta</taxon>
        <taxon>Embryophyta</taxon>
        <taxon>Tracheophyta</taxon>
        <taxon>Spermatophyta</taxon>
        <taxon>Magnoliopsida</taxon>
        <taxon>eudicotyledons</taxon>
        <taxon>Gunneridae</taxon>
        <taxon>Pentapetalae</taxon>
        <taxon>rosids</taxon>
        <taxon>malvids</taxon>
        <taxon>Myrtales</taxon>
        <taxon>Lythraceae</taxon>
        <taxon>Punica</taxon>
    </lineage>
</organism>
<comment type="catalytic activity">
    <reaction evidence="9">
        <text>L-glutamine + H2O = L-glutamate + NH4(+)</text>
        <dbReference type="Rhea" id="RHEA:15889"/>
        <dbReference type="ChEBI" id="CHEBI:15377"/>
        <dbReference type="ChEBI" id="CHEBI:28938"/>
        <dbReference type="ChEBI" id="CHEBI:29985"/>
        <dbReference type="ChEBI" id="CHEBI:58359"/>
        <dbReference type="EC" id="3.5.1.2"/>
    </reaction>
</comment>
<evidence type="ECO:0000256" key="6">
    <source>
        <dbReference type="ARBA" id="ARBA00023102"/>
    </source>
</evidence>
<evidence type="ECO:0000256" key="3">
    <source>
        <dbReference type="ARBA" id="ARBA00022605"/>
    </source>
</evidence>
<evidence type="ECO:0000256" key="8">
    <source>
        <dbReference type="ARBA" id="ARBA00047838"/>
    </source>
</evidence>
<keyword evidence="6" id="KW-0368">Histidine biosynthesis</keyword>
<name>A0A2I0LA07_PUNGR</name>
<keyword evidence="4" id="KW-0378">Hydrolase</keyword>
<dbReference type="EMBL" id="PGOL01000091">
    <property type="protein sequence ID" value="PKI77529.1"/>
    <property type="molecule type" value="Genomic_DNA"/>
</dbReference>
<evidence type="ECO:0000256" key="2">
    <source>
        <dbReference type="ARBA" id="ARBA00011152"/>
    </source>
</evidence>
<reference evidence="11 12" key="1">
    <citation type="submission" date="2017-11" db="EMBL/GenBank/DDBJ databases">
        <title>De-novo sequencing of pomegranate (Punica granatum L.) genome.</title>
        <authorList>
            <person name="Akparov Z."/>
            <person name="Amiraslanov A."/>
            <person name="Hajiyeva S."/>
            <person name="Abbasov M."/>
            <person name="Kaur K."/>
            <person name="Hamwieh A."/>
            <person name="Solovyev V."/>
            <person name="Salamov A."/>
            <person name="Braich B."/>
            <person name="Kosarev P."/>
            <person name="Mahmoud A."/>
            <person name="Hajiyev E."/>
            <person name="Babayeva S."/>
            <person name="Izzatullayeva V."/>
            <person name="Mammadov A."/>
            <person name="Mammadov A."/>
            <person name="Sharifova S."/>
            <person name="Ojaghi J."/>
            <person name="Eynullazada K."/>
            <person name="Bayramov B."/>
            <person name="Abdulazimova A."/>
            <person name="Shahmuradov I."/>
        </authorList>
    </citation>
    <scope>NUCLEOTIDE SEQUENCE [LARGE SCALE GENOMIC DNA]</scope>
    <source>
        <strain evidence="12">cv. AG2017</strain>
        <tissue evidence="11">Leaf</tissue>
    </source>
</reference>
<dbReference type="STRING" id="22663.A0A2I0LA07"/>
<dbReference type="Pfam" id="PF00117">
    <property type="entry name" value="GATase"/>
    <property type="match status" value="1"/>
</dbReference>
<dbReference type="PROSITE" id="PS51273">
    <property type="entry name" value="GATASE_TYPE_1"/>
    <property type="match status" value="1"/>
</dbReference>
<dbReference type="NCBIfam" id="TIGR01855">
    <property type="entry name" value="IMP_synth_hisH"/>
    <property type="match status" value="1"/>
</dbReference>
<evidence type="ECO:0000259" key="10">
    <source>
        <dbReference type="Pfam" id="PF00117"/>
    </source>
</evidence>
<keyword evidence="7" id="KW-0456">Lyase</keyword>
<comment type="catalytic activity">
    <reaction evidence="8">
        <text>5-[(5-phospho-1-deoxy-D-ribulos-1-ylimino)methylamino]-1-(5-phospho-beta-D-ribosyl)imidazole-4-carboxamide + L-glutamine = D-erythro-1-(imidazol-4-yl)glycerol 3-phosphate + 5-amino-1-(5-phospho-beta-D-ribosyl)imidazole-4-carboxamide + L-glutamate + H(+)</text>
        <dbReference type="Rhea" id="RHEA:24793"/>
        <dbReference type="ChEBI" id="CHEBI:15378"/>
        <dbReference type="ChEBI" id="CHEBI:29985"/>
        <dbReference type="ChEBI" id="CHEBI:58278"/>
        <dbReference type="ChEBI" id="CHEBI:58359"/>
        <dbReference type="ChEBI" id="CHEBI:58475"/>
        <dbReference type="ChEBI" id="CHEBI:58525"/>
        <dbReference type="EC" id="4.3.2.10"/>
    </reaction>
</comment>
<dbReference type="SUPFAM" id="SSF52317">
    <property type="entry name" value="Class I glutamine amidotransferase-like"/>
    <property type="match status" value="1"/>
</dbReference>
<comment type="caution">
    <text evidence="11">The sequence shown here is derived from an EMBL/GenBank/DDBJ whole genome shotgun (WGS) entry which is preliminary data.</text>
</comment>
<dbReference type="InterPro" id="IPR029062">
    <property type="entry name" value="Class_I_gatase-like"/>
</dbReference>
<dbReference type="CDD" id="cd01748">
    <property type="entry name" value="GATase1_IGP_Synthase"/>
    <property type="match status" value="1"/>
</dbReference>
<keyword evidence="3" id="KW-0028">Amino-acid biosynthesis</keyword>
<dbReference type="GO" id="GO:0000105">
    <property type="term" value="P:L-histidine biosynthetic process"/>
    <property type="evidence" value="ECO:0007669"/>
    <property type="project" value="UniProtKB-UniPathway"/>
</dbReference>
<protein>
    <recommendedName>
        <fullName evidence="10">Glutamine amidotransferase domain-containing protein</fullName>
    </recommendedName>
</protein>
<keyword evidence="5" id="KW-0315">Glutamine amidotransferase</keyword>
<feature type="non-terminal residue" evidence="11">
    <location>
        <position position="209"/>
    </location>
</feature>
<evidence type="ECO:0000256" key="4">
    <source>
        <dbReference type="ARBA" id="ARBA00022801"/>
    </source>
</evidence>
<comment type="pathway">
    <text evidence="1">Amino-acid biosynthesis; L-histidine biosynthesis; L-histidine from 5-phospho-alpha-D-ribose 1-diphosphate: step 5/9.</text>
</comment>
<dbReference type="GO" id="GO:0000107">
    <property type="term" value="F:imidazoleglycerol-phosphate synthase activity"/>
    <property type="evidence" value="ECO:0007669"/>
    <property type="project" value="TreeGrafter"/>
</dbReference>
<comment type="subunit">
    <text evidence="2">Heterodimer of HisH and HisF.</text>
</comment>
<dbReference type="Gene3D" id="3.40.50.880">
    <property type="match status" value="1"/>
</dbReference>
<dbReference type="GO" id="GO:0004359">
    <property type="term" value="F:glutaminase activity"/>
    <property type="evidence" value="ECO:0007669"/>
    <property type="project" value="UniProtKB-EC"/>
</dbReference>
<evidence type="ECO:0000256" key="1">
    <source>
        <dbReference type="ARBA" id="ARBA00005091"/>
    </source>
</evidence>
<accession>A0A2I0LA07</accession>